<keyword evidence="10" id="KW-1133">Transmembrane helix</keyword>
<dbReference type="Proteomes" id="UP000319908">
    <property type="component" value="Unassembled WGS sequence"/>
</dbReference>
<dbReference type="Pfam" id="PF02518">
    <property type="entry name" value="HATPase_c"/>
    <property type="match status" value="1"/>
</dbReference>
<evidence type="ECO:0000256" key="6">
    <source>
        <dbReference type="ARBA" id="ARBA00022741"/>
    </source>
</evidence>
<dbReference type="SUPFAM" id="SSF47384">
    <property type="entry name" value="Homodimeric domain of signal transducing histidine kinase"/>
    <property type="match status" value="1"/>
</dbReference>
<sequence length="462" mass="49783">MKLAAKLILVFLLGVLAIVSMFAWQTIQRQRLWDEQRRSAHAADLAETLTPAIEEAYKKGGTITVQQALEISTRQLSGPQVRWIDRQEVTGNAASQTTETTSRQTTSLTITDADGNRKSYSYVPMQIGDENAGTVEIAEPLADQDAFTRRSFLTSVLLLIGVAILSAAVIFFGGITLVGRPLSRLIAQVNQIGAGKVDLPPALTSNDELGRLALAISEMSHRIGRQRDTIRHTDRLGTIGTLAAGMAHELGTPLNVVAGRAGLIKSGKLNAEEVASSAATIQSEAERMTVIIRQLLDFARQKPSAHHLLELNDLVGQTCEVLRPLAAKSNVEMIVDLPDEIVSIDGDPAQVQQVLTNLITNAVAAMPNGGVVTVTLAQRADDLVQNQLAEIRVTDGGVGIDPQDVERIFEPFYTTKDVGQGTGLGLSIAYGIVREHGGNLRFDRAPERGSQFTVTFPVFAPE</sequence>
<comment type="caution">
    <text evidence="13">The sequence shown here is derived from an EMBL/GenBank/DDBJ whole genome shotgun (WGS) entry which is preliminary data.</text>
</comment>
<organism evidence="13 14">
    <name type="scientific">Allorhodopirellula heiligendammensis</name>
    <dbReference type="NCBI Taxonomy" id="2714739"/>
    <lineage>
        <taxon>Bacteria</taxon>
        <taxon>Pseudomonadati</taxon>
        <taxon>Planctomycetota</taxon>
        <taxon>Planctomycetia</taxon>
        <taxon>Pirellulales</taxon>
        <taxon>Pirellulaceae</taxon>
        <taxon>Allorhodopirellula</taxon>
    </lineage>
</organism>
<keyword evidence="4" id="KW-0597">Phosphoprotein</keyword>
<dbReference type="PANTHER" id="PTHR43065">
    <property type="entry name" value="SENSOR HISTIDINE KINASE"/>
    <property type="match status" value="1"/>
</dbReference>
<dbReference type="GO" id="GO:0005524">
    <property type="term" value="F:ATP binding"/>
    <property type="evidence" value="ECO:0007669"/>
    <property type="project" value="UniProtKB-KW"/>
</dbReference>
<dbReference type="InterPro" id="IPR003594">
    <property type="entry name" value="HATPase_dom"/>
</dbReference>
<gene>
    <name evidence="13" type="primary">kinE_1</name>
    <name evidence="13" type="ORF">Poly21_05250</name>
</gene>
<evidence type="ECO:0000256" key="7">
    <source>
        <dbReference type="ARBA" id="ARBA00022777"/>
    </source>
</evidence>
<accession>A0A5C6C1B0</accession>
<dbReference type="SMART" id="SM00304">
    <property type="entry name" value="HAMP"/>
    <property type="match status" value="1"/>
</dbReference>
<evidence type="ECO:0000313" key="14">
    <source>
        <dbReference type="Proteomes" id="UP000319908"/>
    </source>
</evidence>
<dbReference type="Pfam" id="PF00512">
    <property type="entry name" value="HisKA"/>
    <property type="match status" value="1"/>
</dbReference>
<dbReference type="CDD" id="cd00082">
    <property type="entry name" value="HisKA"/>
    <property type="match status" value="1"/>
</dbReference>
<dbReference type="SMART" id="SM00388">
    <property type="entry name" value="HisKA"/>
    <property type="match status" value="1"/>
</dbReference>
<dbReference type="SUPFAM" id="SSF158472">
    <property type="entry name" value="HAMP domain-like"/>
    <property type="match status" value="1"/>
</dbReference>
<evidence type="ECO:0000259" key="12">
    <source>
        <dbReference type="PROSITE" id="PS50885"/>
    </source>
</evidence>
<dbReference type="SUPFAM" id="SSF55874">
    <property type="entry name" value="ATPase domain of HSP90 chaperone/DNA topoisomerase II/histidine kinase"/>
    <property type="match status" value="1"/>
</dbReference>
<dbReference type="PRINTS" id="PR00344">
    <property type="entry name" value="BCTRLSENSOR"/>
</dbReference>
<dbReference type="GO" id="GO:0016020">
    <property type="term" value="C:membrane"/>
    <property type="evidence" value="ECO:0007669"/>
    <property type="project" value="UniProtKB-SubCell"/>
</dbReference>
<evidence type="ECO:0000256" key="5">
    <source>
        <dbReference type="ARBA" id="ARBA00022679"/>
    </source>
</evidence>
<evidence type="ECO:0000313" key="13">
    <source>
        <dbReference type="EMBL" id="TWU18363.1"/>
    </source>
</evidence>
<proteinExistence type="predicted"/>
<keyword evidence="14" id="KW-1185">Reference proteome</keyword>
<keyword evidence="5 13" id="KW-0808">Transferase</keyword>
<dbReference type="PANTHER" id="PTHR43065:SF10">
    <property type="entry name" value="PEROXIDE STRESS-ACTIVATED HISTIDINE KINASE MAK3"/>
    <property type="match status" value="1"/>
</dbReference>
<feature type="domain" description="Histidine kinase" evidence="11">
    <location>
        <begin position="245"/>
        <end position="460"/>
    </location>
</feature>
<dbReference type="PROSITE" id="PS50109">
    <property type="entry name" value="HIS_KIN"/>
    <property type="match status" value="1"/>
</dbReference>
<evidence type="ECO:0000259" key="11">
    <source>
        <dbReference type="PROSITE" id="PS50109"/>
    </source>
</evidence>
<dbReference type="RefSeq" id="WP_146405435.1">
    <property type="nucleotide sequence ID" value="NZ_SJPU01000001.1"/>
</dbReference>
<dbReference type="InterPro" id="IPR003660">
    <property type="entry name" value="HAMP_dom"/>
</dbReference>
<dbReference type="InterPro" id="IPR036097">
    <property type="entry name" value="HisK_dim/P_sf"/>
</dbReference>
<dbReference type="InterPro" id="IPR004358">
    <property type="entry name" value="Sig_transdc_His_kin-like_C"/>
</dbReference>
<evidence type="ECO:0000256" key="4">
    <source>
        <dbReference type="ARBA" id="ARBA00022553"/>
    </source>
</evidence>
<evidence type="ECO:0000256" key="9">
    <source>
        <dbReference type="ARBA" id="ARBA00023012"/>
    </source>
</evidence>
<dbReference type="Gene3D" id="6.10.340.10">
    <property type="match status" value="1"/>
</dbReference>
<evidence type="ECO:0000256" key="2">
    <source>
        <dbReference type="ARBA" id="ARBA00004370"/>
    </source>
</evidence>
<dbReference type="InterPro" id="IPR036890">
    <property type="entry name" value="HATPase_C_sf"/>
</dbReference>
<evidence type="ECO:0000256" key="10">
    <source>
        <dbReference type="SAM" id="Phobius"/>
    </source>
</evidence>
<dbReference type="Gene3D" id="1.10.287.130">
    <property type="match status" value="1"/>
</dbReference>
<dbReference type="Gene3D" id="3.30.565.10">
    <property type="entry name" value="Histidine kinase-like ATPase, C-terminal domain"/>
    <property type="match status" value="1"/>
</dbReference>
<dbReference type="EMBL" id="SJPU01000001">
    <property type="protein sequence ID" value="TWU18363.1"/>
    <property type="molecule type" value="Genomic_DNA"/>
</dbReference>
<feature type="transmembrane region" description="Helical" evidence="10">
    <location>
        <begin position="152"/>
        <end position="178"/>
    </location>
</feature>
<dbReference type="PROSITE" id="PS50885">
    <property type="entry name" value="HAMP"/>
    <property type="match status" value="1"/>
</dbReference>
<feature type="domain" description="HAMP" evidence="12">
    <location>
        <begin position="176"/>
        <end position="228"/>
    </location>
</feature>
<keyword evidence="8" id="KW-0067">ATP-binding</keyword>
<dbReference type="AlphaFoldDB" id="A0A5C6C1B0"/>
<dbReference type="SMART" id="SM00387">
    <property type="entry name" value="HATPase_c"/>
    <property type="match status" value="1"/>
</dbReference>
<dbReference type="OrthoDB" id="226486at2"/>
<keyword evidence="10" id="KW-0812">Transmembrane</keyword>
<name>A0A5C6C1B0_9BACT</name>
<dbReference type="GO" id="GO:0000155">
    <property type="term" value="F:phosphorelay sensor kinase activity"/>
    <property type="evidence" value="ECO:0007669"/>
    <property type="project" value="InterPro"/>
</dbReference>
<keyword evidence="7 13" id="KW-0418">Kinase</keyword>
<keyword evidence="10" id="KW-0472">Membrane</keyword>
<comment type="catalytic activity">
    <reaction evidence="1">
        <text>ATP + protein L-histidine = ADP + protein N-phospho-L-histidine.</text>
        <dbReference type="EC" id="2.7.13.3"/>
    </reaction>
</comment>
<dbReference type="Pfam" id="PF00672">
    <property type="entry name" value="HAMP"/>
    <property type="match status" value="1"/>
</dbReference>
<dbReference type="InterPro" id="IPR005467">
    <property type="entry name" value="His_kinase_dom"/>
</dbReference>
<comment type="subcellular location">
    <subcellularLocation>
        <location evidence="2">Membrane</location>
    </subcellularLocation>
</comment>
<keyword evidence="6" id="KW-0547">Nucleotide-binding</keyword>
<evidence type="ECO:0000256" key="8">
    <source>
        <dbReference type="ARBA" id="ARBA00022840"/>
    </source>
</evidence>
<evidence type="ECO:0000256" key="3">
    <source>
        <dbReference type="ARBA" id="ARBA00012438"/>
    </source>
</evidence>
<protein>
    <recommendedName>
        <fullName evidence="3">histidine kinase</fullName>
        <ecNumber evidence="3">2.7.13.3</ecNumber>
    </recommendedName>
</protein>
<dbReference type="EC" id="2.7.13.3" evidence="3"/>
<reference evidence="13 14" key="1">
    <citation type="journal article" date="2020" name="Antonie Van Leeuwenhoek">
        <title>Rhodopirellula heiligendammensis sp. nov., Rhodopirellula pilleata sp. nov., and Rhodopirellula solitaria sp. nov. isolated from natural or artificial marine surfaces in Northern Germany and California, USA, and emended description of the genus Rhodopirellula.</title>
        <authorList>
            <person name="Kallscheuer N."/>
            <person name="Wiegand S."/>
            <person name="Jogler M."/>
            <person name="Boedeker C."/>
            <person name="Peeters S.H."/>
            <person name="Rast P."/>
            <person name="Heuer A."/>
            <person name="Jetten M.S.M."/>
            <person name="Rohde M."/>
            <person name="Jogler C."/>
        </authorList>
    </citation>
    <scope>NUCLEOTIDE SEQUENCE [LARGE SCALE GENOMIC DNA]</scope>
    <source>
        <strain evidence="13 14">Poly21</strain>
    </source>
</reference>
<dbReference type="InterPro" id="IPR003661">
    <property type="entry name" value="HisK_dim/P_dom"/>
</dbReference>
<evidence type="ECO:0000256" key="1">
    <source>
        <dbReference type="ARBA" id="ARBA00000085"/>
    </source>
</evidence>
<keyword evidence="9" id="KW-0902">Two-component regulatory system</keyword>
<dbReference type="CDD" id="cd06225">
    <property type="entry name" value="HAMP"/>
    <property type="match status" value="1"/>
</dbReference>